<evidence type="ECO:0000259" key="5">
    <source>
        <dbReference type="Pfam" id="PF00628"/>
    </source>
</evidence>
<dbReference type="InterPro" id="IPR019787">
    <property type="entry name" value="Znf_PHD-finger"/>
</dbReference>
<evidence type="ECO:0000256" key="3">
    <source>
        <dbReference type="ARBA" id="ARBA00022833"/>
    </source>
</evidence>
<reference evidence="6" key="1">
    <citation type="submission" date="2020-06" db="EMBL/GenBank/DDBJ databases">
        <title>Draft genome of Bugula neritina, a colonial animal packing powerful symbionts and potential medicines.</title>
        <authorList>
            <person name="Rayko M."/>
        </authorList>
    </citation>
    <scope>NUCLEOTIDE SEQUENCE [LARGE SCALE GENOMIC DNA]</scope>
    <source>
        <strain evidence="6">Kwan_BN1</strain>
    </source>
</reference>
<evidence type="ECO:0000313" key="6">
    <source>
        <dbReference type="EMBL" id="KAF6038649.1"/>
    </source>
</evidence>
<accession>A0A7J7KJ77</accession>
<protein>
    <recommendedName>
        <fullName evidence="5">PHD-type domain-containing protein</fullName>
    </recommendedName>
</protein>
<dbReference type="Pfam" id="PF00628">
    <property type="entry name" value="PHD"/>
    <property type="match status" value="1"/>
</dbReference>
<dbReference type="AlphaFoldDB" id="A0A7J7KJ77"/>
<organism evidence="6 7">
    <name type="scientific">Bugula neritina</name>
    <name type="common">Brown bryozoan</name>
    <name type="synonym">Sertularia neritina</name>
    <dbReference type="NCBI Taxonomy" id="10212"/>
    <lineage>
        <taxon>Eukaryota</taxon>
        <taxon>Metazoa</taxon>
        <taxon>Spiralia</taxon>
        <taxon>Lophotrochozoa</taxon>
        <taxon>Bryozoa</taxon>
        <taxon>Gymnolaemata</taxon>
        <taxon>Cheilostomatida</taxon>
        <taxon>Flustrina</taxon>
        <taxon>Buguloidea</taxon>
        <taxon>Bugulidae</taxon>
        <taxon>Bugula</taxon>
    </lineage>
</organism>
<feature type="region of interest" description="Disordered" evidence="4">
    <location>
        <begin position="1"/>
        <end position="20"/>
    </location>
</feature>
<name>A0A7J7KJ77_BUGNE</name>
<dbReference type="Gene3D" id="3.30.40.10">
    <property type="entry name" value="Zinc/RING finger domain, C3HC4 (zinc finger)"/>
    <property type="match status" value="1"/>
</dbReference>
<evidence type="ECO:0000313" key="7">
    <source>
        <dbReference type="Proteomes" id="UP000593567"/>
    </source>
</evidence>
<keyword evidence="1" id="KW-0479">Metal-binding</keyword>
<feature type="compositionally biased region" description="Basic and acidic residues" evidence="4">
    <location>
        <begin position="10"/>
        <end position="20"/>
    </location>
</feature>
<dbReference type="SUPFAM" id="SSF57903">
    <property type="entry name" value="FYVE/PHD zinc finger"/>
    <property type="match status" value="1"/>
</dbReference>
<dbReference type="InterPro" id="IPR013083">
    <property type="entry name" value="Znf_RING/FYVE/PHD"/>
</dbReference>
<keyword evidence="3" id="KW-0862">Zinc</keyword>
<evidence type="ECO:0000256" key="1">
    <source>
        <dbReference type="ARBA" id="ARBA00022723"/>
    </source>
</evidence>
<dbReference type="EMBL" id="VXIV02000386">
    <property type="protein sequence ID" value="KAF6038649.1"/>
    <property type="molecule type" value="Genomic_DNA"/>
</dbReference>
<proteinExistence type="predicted"/>
<sequence>MPPKTQTRRGRVDSVEKSEKSKREKYNKTLSDLTIQCESCFNWFHIRCVDLDASDMSTIEMRGIHWFCDKCDHVLNLIDSRFKALETKLETFIDTQESKSDETYASAVSKI</sequence>
<keyword evidence="2" id="KW-0863">Zinc-finger</keyword>
<dbReference type="Proteomes" id="UP000593567">
    <property type="component" value="Unassembled WGS sequence"/>
</dbReference>
<evidence type="ECO:0000256" key="2">
    <source>
        <dbReference type="ARBA" id="ARBA00022771"/>
    </source>
</evidence>
<evidence type="ECO:0000256" key="4">
    <source>
        <dbReference type="SAM" id="MobiDB-lite"/>
    </source>
</evidence>
<keyword evidence="7" id="KW-1185">Reference proteome</keyword>
<dbReference type="OrthoDB" id="436852at2759"/>
<dbReference type="InterPro" id="IPR011011">
    <property type="entry name" value="Znf_FYVE_PHD"/>
</dbReference>
<dbReference type="CDD" id="cd15489">
    <property type="entry name" value="PHD_SF"/>
    <property type="match status" value="1"/>
</dbReference>
<comment type="caution">
    <text evidence="6">The sequence shown here is derived from an EMBL/GenBank/DDBJ whole genome shotgun (WGS) entry which is preliminary data.</text>
</comment>
<gene>
    <name evidence="6" type="ORF">EB796_003044</name>
</gene>
<dbReference type="GO" id="GO:0008270">
    <property type="term" value="F:zinc ion binding"/>
    <property type="evidence" value="ECO:0007669"/>
    <property type="project" value="UniProtKB-KW"/>
</dbReference>
<feature type="domain" description="PHD-type" evidence="5">
    <location>
        <begin position="31"/>
        <end position="71"/>
    </location>
</feature>